<dbReference type="InterPro" id="IPR001148">
    <property type="entry name" value="CA_dom"/>
</dbReference>
<dbReference type="GO" id="GO:0006730">
    <property type="term" value="P:one-carbon metabolic process"/>
    <property type="evidence" value="ECO:0007669"/>
    <property type="project" value="TreeGrafter"/>
</dbReference>
<dbReference type="InterPro" id="IPR036398">
    <property type="entry name" value="CA_dom_sf"/>
</dbReference>
<dbReference type="GO" id="GO:0004089">
    <property type="term" value="F:carbonate dehydratase activity"/>
    <property type="evidence" value="ECO:0007669"/>
    <property type="project" value="UniProtKB-UniRule"/>
</dbReference>
<dbReference type="CDD" id="cd03124">
    <property type="entry name" value="alpha_CA_prokaryotic_like"/>
    <property type="match status" value="1"/>
</dbReference>
<comment type="similarity">
    <text evidence="6">Belongs to the alpha-carbonic anhydrase family.</text>
</comment>
<evidence type="ECO:0000313" key="8">
    <source>
        <dbReference type="EMBL" id="MQM14710.1"/>
    </source>
</evidence>
<evidence type="ECO:0000313" key="9">
    <source>
        <dbReference type="Proteomes" id="UP000652761"/>
    </source>
</evidence>
<dbReference type="Pfam" id="PF00194">
    <property type="entry name" value="Carb_anhydrase"/>
    <property type="match status" value="1"/>
</dbReference>
<comment type="cofactor">
    <cofactor evidence="1 6">
        <name>Zn(2+)</name>
        <dbReference type="ChEBI" id="CHEBI:29105"/>
    </cofactor>
</comment>
<proteinExistence type="inferred from homology"/>
<dbReference type="SMART" id="SM01057">
    <property type="entry name" value="Carb_anhydrase"/>
    <property type="match status" value="1"/>
</dbReference>
<evidence type="ECO:0000256" key="3">
    <source>
        <dbReference type="ARBA" id="ARBA00022723"/>
    </source>
</evidence>
<evidence type="ECO:0000256" key="5">
    <source>
        <dbReference type="ARBA" id="ARBA00023239"/>
    </source>
</evidence>
<evidence type="ECO:0000256" key="2">
    <source>
        <dbReference type="ARBA" id="ARBA00012925"/>
    </source>
</evidence>
<dbReference type="PROSITE" id="PS51144">
    <property type="entry name" value="ALPHA_CA_2"/>
    <property type="match status" value="1"/>
</dbReference>
<accession>A0A843X7Z5</accession>
<gene>
    <name evidence="8" type="ORF">Taro_047645</name>
</gene>
<comment type="catalytic activity">
    <reaction evidence="6">
        <text>hydrogencarbonate + H(+) = CO2 + H2O</text>
        <dbReference type="Rhea" id="RHEA:10748"/>
        <dbReference type="ChEBI" id="CHEBI:15377"/>
        <dbReference type="ChEBI" id="CHEBI:15378"/>
        <dbReference type="ChEBI" id="CHEBI:16526"/>
        <dbReference type="ChEBI" id="CHEBI:17544"/>
        <dbReference type="EC" id="4.2.1.1"/>
    </reaction>
</comment>
<reference evidence="8" key="1">
    <citation type="submission" date="2017-07" db="EMBL/GenBank/DDBJ databases">
        <title>Taro Niue Genome Assembly and Annotation.</title>
        <authorList>
            <person name="Atibalentja N."/>
            <person name="Keating K."/>
            <person name="Fields C.J."/>
        </authorList>
    </citation>
    <scope>NUCLEOTIDE SEQUENCE</scope>
    <source>
        <strain evidence="8">Niue_2</strain>
        <tissue evidence="8">Leaf</tissue>
    </source>
</reference>
<keyword evidence="9" id="KW-1185">Reference proteome</keyword>
<dbReference type="SUPFAM" id="SSF51069">
    <property type="entry name" value="Carbonic anhydrase"/>
    <property type="match status" value="1"/>
</dbReference>
<keyword evidence="6" id="KW-0732">Signal</keyword>
<organism evidence="8 9">
    <name type="scientific">Colocasia esculenta</name>
    <name type="common">Wild taro</name>
    <name type="synonym">Arum esculentum</name>
    <dbReference type="NCBI Taxonomy" id="4460"/>
    <lineage>
        <taxon>Eukaryota</taxon>
        <taxon>Viridiplantae</taxon>
        <taxon>Streptophyta</taxon>
        <taxon>Embryophyta</taxon>
        <taxon>Tracheophyta</taxon>
        <taxon>Spermatophyta</taxon>
        <taxon>Magnoliopsida</taxon>
        <taxon>Liliopsida</taxon>
        <taxon>Araceae</taxon>
        <taxon>Aroideae</taxon>
        <taxon>Colocasieae</taxon>
        <taxon>Colocasia</taxon>
    </lineage>
</organism>
<dbReference type="PANTHER" id="PTHR18952">
    <property type="entry name" value="CARBONIC ANHYDRASE"/>
    <property type="match status" value="1"/>
</dbReference>
<dbReference type="InterPro" id="IPR018338">
    <property type="entry name" value="Carbonic_anhydrase_a-class_CS"/>
</dbReference>
<dbReference type="EC" id="4.2.1.1" evidence="2 6"/>
<evidence type="ECO:0000256" key="6">
    <source>
        <dbReference type="RuleBase" id="RU367011"/>
    </source>
</evidence>
<dbReference type="PROSITE" id="PS00162">
    <property type="entry name" value="ALPHA_CA_1"/>
    <property type="match status" value="1"/>
</dbReference>
<evidence type="ECO:0000256" key="4">
    <source>
        <dbReference type="ARBA" id="ARBA00022833"/>
    </source>
</evidence>
<keyword evidence="4 6" id="KW-0862">Zinc</keyword>
<dbReference type="AlphaFoldDB" id="A0A843X7Z5"/>
<comment type="caution">
    <text evidence="8">The sequence shown here is derived from an EMBL/GenBank/DDBJ whole genome shotgun (WGS) entry which is preliminary data.</text>
</comment>
<name>A0A843X7Z5_COLES</name>
<dbReference type="EMBL" id="NMUH01006199">
    <property type="protein sequence ID" value="MQM14710.1"/>
    <property type="molecule type" value="Genomic_DNA"/>
</dbReference>
<dbReference type="PANTHER" id="PTHR18952:SF208">
    <property type="entry name" value="CARBONIC ANHYDRASE XA-RELATED"/>
    <property type="match status" value="1"/>
</dbReference>
<evidence type="ECO:0000259" key="7">
    <source>
        <dbReference type="PROSITE" id="PS51144"/>
    </source>
</evidence>
<dbReference type="Proteomes" id="UP000652761">
    <property type="component" value="Unassembled WGS sequence"/>
</dbReference>
<feature type="domain" description="Alpha-carbonic anhydrase" evidence="7">
    <location>
        <begin position="70"/>
        <end position="313"/>
    </location>
</feature>
<comment type="function">
    <text evidence="6">Reversible hydration of carbon dioxide.</text>
</comment>
<feature type="signal peptide" evidence="6">
    <location>
        <begin position="1"/>
        <end position="29"/>
    </location>
</feature>
<keyword evidence="5 6" id="KW-0456">Lyase</keyword>
<dbReference type="InterPro" id="IPR023561">
    <property type="entry name" value="Carbonic_anhydrase_a-class"/>
</dbReference>
<protein>
    <recommendedName>
        <fullName evidence="2 6">Carbonic anhydrase</fullName>
        <ecNumber evidence="2 6">4.2.1.1</ecNumber>
    </recommendedName>
</protein>
<dbReference type="GO" id="GO:0008270">
    <property type="term" value="F:zinc ion binding"/>
    <property type="evidence" value="ECO:0007669"/>
    <property type="project" value="UniProtKB-UniRule"/>
</dbReference>
<sequence>MEKATSTSLFFLCVFLVFLAFCSIPGAKSQELGKAVLLWGSEHPSICPGHGFGSDLLIVYVDLGAPEDEEEFSYEAGSENGPEHWGDLNPEWSLCKNGTMQSPIDLTHKRVEVAPGLGRLKRSYKPATAAVKNRGHDIMLKWIGDAGSIHIDGVEYHLRQCHWHSPSEHSINGRRFEMEVHLVHQSRENKTAVLGIMYKRGRPDPFLSELMEPIEDIARTKDEETEVGVANPWHIKLGSRKYYRYLGSLTTPPCHQNVLWTITRKVLLTLRTAYVRTVSMEQVRMLREAVHDDAEKNARPLQEINKREIRFYRPQTLDGRPRR</sequence>
<dbReference type="Gene3D" id="3.10.200.10">
    <property type="entry name" value="Alpha carbonic anhydrase"/>
    <property type="match status" value="1"/>
</dbReference>
<feature type="chain" id="PRO_5033108731" description="Carbonic anhydrase" evidence="6">
    <location>
        <begin position="30"/>
        <end position="323"/>
    </location>
</feature>
<dbReference type="OrthoDB" id="429145at2759"/>
<evidence type="ECO:0000256" key="1">
    <source>
        <dbReference type="ARBA" id="ARBA00001947"/>
    </source>
</evidence>
<keyword evidence="3 6" id="KW-0479">Metal-binding</keyword>
<dbReference type="InterPro" id="IPR041891">
    <property type="entry name" value="Alpha_CA_prokaryot-like"/>
</dbReference>